<gene>
    <name evidence="7" type="primary">kduI</name>
    <name evidence="8" type="ORF">XpopCFBP1817_20450</name>
</gene>
<feature type="binding site" evidence="7">
    <location>
        <position position="251"/>
    </location>
    <ligand>
        <name>Zn(2+)</name>
        <dbReference type="ChEBI" id="CHEBI:29105"/>
    </ligand>
</feature>
<evidence type="ECO:0000256" key="3">
    <source>
        <dbReference type="ARBA" id="ARBA00008086"/>
    </source>
</evidence>
<evidence type="ECO:0000256" key="4">
    <source>
        <dbReference type="ARBA" id="ARBA00022723"/>
    </source>
</evidence>
<feature type="binding site" evidence="7">
    <location>
        <position position="204"/>
    </location>
    <ligand>
        <name>Zn(2+)</name>
        <dbReference type="ChEBI" id="CHEBI:29105"/>
    </ligand>
</feature>
<proteinExistence type="inferred from homology"/>
<evidence type="ECO:0000313" key="8">
    <source>
        <dbReference type="EMBL" id="PPU81015.1"/>
    </source>
</evidence>
<sequence length="299" mass="32479">MSLYCKTHYATHPDAIKGASNDDLRALYLLDGLFVDDAVTLKYTHYERFVLGGAAPLGTTLELPKQTEPASAAGHPFLERRELGILNVGAGAGSVTVDGTVYTLGPKDGLYVAMGSTEVTFASADAANPAKFYLASTPAHARLETKQLSIKDAVALERGALETSNERTIYQYIVPATCQSSQLLLGLTVLNPGSVWNTMPPHLHDRRSEVYFYFDLGANDRVYHFVGEPEAQRHIVIQNNQAVVSPPWSIHMGAGTSNYAFIWAMGGENLDYTDMHVLDICQLKGTSNNQVVAVVTRTG</sequence>
<evidence type="ECO:0000256" key="7">
    <source>
        <dbReference type="HAMAP-Rule" id="MF_00687"/>
    </source>
</evidence>
<feature type="binding site" evidence="7">
    <location>
        <position position="209"/>
    </location>
    <ligand>
        <name>Zn(2+)</name>
        <dbReference type="ChEBI" id="CHEBI:29105"/>
    </ligand>
</feature>
<dbReference type="HAMAP" id="MF_00687">
    <property type="entry name" value="KduI"/>
    <property type="match status" value="1"/>
</dbReference>
<dbReference type="GO" id="GO:0008697">
    <property type="term" value="F:4-deoxy-L-threo-5-hexosulose-uronate ketol-isomerase activity"/>
    <property type="evidence" value="ECO:0007669"/>
    <property type="project" value="UniProtKB-UniRule"/>
</dbReference>
<dbReference type="PIRSF" id="PIRSF006625">
    <property type="entry name" value="KduI"/>
    <property type="match status" value="1"/>
</dbReference>
<evidence type="ECO:0000256" key="1">
    <source>
        <dbReference type="ARBA" id="ARBA00000552"/>
    </source>
</evidence>
<comment type="cofactor">
    <cofactor evidence="7">
        <name>Zn(2+)</name>
        <dbReference type="ChEBI" id="CHEBI:29105"/>
    </cofactor>
    <text evidence="7">Binds 1 zinc ion per subunit.</text>
</comment>
<dbReference type="Proteomes" id="UP000239939">
    <property type="component" value="Unassembled WGS sequence"/>
</dbReference>
<dbReference type="CDD" id="cd20294">
    <property type="entry name" value="cupin_KduI_N"/>
    <property type="match status" value="1"/>
</dbReference>
<dbReference type="EC" id="5.3.1.17" evidence="7"/>
<evidence type="ECO:0000313" key="9">
    <source>
        <dbReference type="Proteomes" id="UP000239939"/>
    </source>
</evidence>
<evidence type="ECO:0000256" key="6">
    <source>
        <dbReference type="ARBA" id="ARBA00023235"/>
    </source>
</evidence>
<comment type="pathway">
    <text evidence="2 7">Glycan metabolism; pectin degradation; 2-dehydro-3-deoxy-D-gluconate from pectin: step 4/5.</text>
</comment>
<accession>A0A2S7E262</accession>
<dbReference type="UniPathway" id="UPA00545">
    <property type="reaction ID" value="UER00826"/>
</dbReference>
<dbReference type="GO" id="GO:0019698">
    <property type="term" value="P:D-galacturonate catabolic process"/>
    <property type="evidence" value="ECO:0007669"/>
    <property type="project" value="TreeGrafter"/>
</dbReference>
<dbReference type="CDD" id="cd20491">
    <property type="entry name" value="cupin_KduI_C"/>
    <property type="match status" value="1"/>
</dbReference>
<dbReference type="Gene3D" id="2.60.120.520">
    <property type="entry name" value="pectin degrading enzyme 5-keto 4- deoxyuronate isomerase, domain 1"/>
    <property type="match status" value="1"/>
</dbReference>
<dbReference type="Gene3D" id="2.60.120.10">
    <property type="entry name" value="Jelly Rolls"/>
    <property type="match status" value="1"/>
</dbReference>
<dbReference type="SUPFAM" id="SSF51182">
    <property type="entry name" value="RmlC-like cupins"/>
    <property type="match status" value="1"/>
</dbReference>
<comment type="caution">
    <text evidence="8">The sequence shown here is derived from an EMBL/GenBank/DDBJ whole genome shotgun (WGS) entry which is preliminary data.</text>
</comment>
<dbReference type="RefSeq" id="WP_128418488.1">
    <property type="nucleotide sequence ID" value="NZ_MDEJ01000280.1"/>
</dbReference>
<evidence type="ECO:0000256" key="5">
    <source>
        <dbReference type="ARBA" id="ARBA00022833"/>
    </source>
</evidence>
<comment type="similarity">
    <text evidence="3 7">Belongs to the KduI family.</text>
</comment>
<dbReference type="AlphaFoldDB" id="A0A2S7E262"/>
<dbReference type="InterPro" id="IPR011051">
    <property type="entry name" value="RmlC_Cupin_sf"/>
</dbReference>
<protein>
    <recommendedName>
        <fullName evidence="7">4-deoxy-L-threo-5-hexosulose-uronate ketol-isomerase</fullName>
        <ecNumber evidence="7">5.3.1.17</ecNumber>
    </recommendedName>
    <alternativeName>
        <fullName evidence="7">5-keto-4-deoxyuronate isomerase</fullName>
    </alternativeName>
    <alternativeName>
        <fullName evidence="7">DKI isomerase</fullName>
    </alternativeName>
</protein>
<evidence type="ECO:0000256" key="2">
    <source>
        <dbReference type="ARBA" id="ARBA00005148"/>
    </source>
</evidence>
<dbReference type="InterPro" id="IPR027449">
    <property type="entry name" value="KduI_N"/>
</dbReference>
<dbReference type="InterPro" id="IPR021120">
    <property type="entry name" value="KduI/IolB_isomerase"/>
</dbReference>
<keyword evidence="9" id="KW-1185">Reference proteome</keyword>
<dbReference type="NCBIfam" id="NF002091">
    <property type="entry name" value="PRK00924.1"/>
    <property type="match status" value="1"/>
</dbReference>
<feature type="binding site" evidence="7">
    <location>
        <position position="202"/>
    </location>
    <ligand>
        <name>Zn(2+)</name>
        <dbReference type="ChEBI" id="CHEBI:29105"/>
    </ligand>
</feature>
<dbReference type="EMBL" id="MDEJ01000280">
    <property type="protein sequence ID" value="PPU81015.1"/>
    <property type="molecule type" value="Genomic_DNA"/>
</dbReference>
<dbReference type="InterPro" id="IPR007045">
    <property type="entry name" value="KduI"/>
</dbReference>
<reference evidence="9" key="1">
    <citation type="submission" date="2016-08" db="EMBL/GenBank/DDBJ databases">
        <authorList>
            <person name="Merda D."/>
            <person name="Briand M."/>
            <person name="Taghouti G."/>
            <person name="Carrere S."/>
            <person name="Gouzy J."/>
            <person name="Portier P."/>
            <person name="Jacques M.-A."/>
            <person name="Fischer-Le Saux M."/>
        </authorList>
    </citation>
    <scope>NUCLEOTIDE SEQUENCE [LARGE SCALE GENOMIC DNA]</scope>
    <source>
        <strain evidence="9">CFBP1817</strain>
    </source>
</reference>
<dbReference type="GO" id="GO:0045490">
    <property type="term" value="P:pectin catabolic process"/>
    <property type="evidence" value="ECO:0007669"/>
    <property type="project" value="UniProtKB-UniRule"/>
</dbReference>
<keyword evidence="5 7" id="KW-0862">Zinc</keyword>
<dbReference type="PANTHER" id="PTHR38461">
    <property type="entry name" value="4-DEOXY-L-THREO-5-HEXOSULOSE-URONATE KETOL-ISOMERASE"/>
    <property type="match status" value="1"/>
</dbReference>
<organism evidence="8 9">
    <name type="scientific">Xanthomonas populi</name>
    <dbReference type="NCBI Taxonomy" id="53414"/>
    <lineage>
        <taxon>Bacteria</taxon>
        <taxon>Pseudomonadati</taxon>
        <taxon>Pseudomonadota</taxon>
        <taxon>Gammaproteobacteria</taxon>
        <taxon>Lysobacterales</taxon>
        <taxon>Lysobacteraceae</taxon>
        <taxon>Xanthomonas</taxon>
    </lineage>
</organism>
<dbReference type="PANTHER" id="PTHR38461:SF1">
    <property type="entry name" value="4-DEOXY-L-THREO-5-HEXOSULOSE-URONATE KETOL-ISOMERASE"/>
    <property type="match status" value="1"/>
</dbReference>
<name>A0A2S7E262_9XANT</name>
<dbReference type="InterPro" id="IPR014710">
    <property type="entry name" value="RmlC-like_jellyroll"/>
</dbReference>
<comment type="catalytic activity">
    <reaction evidence="1 7">
        <text>5-dehydro-4-deoxy-D-glucuronate = 3-deoxy-D-glycero-2,5-hexodiulosonate</text>
        <dbReference type="Rhea" id="RHEA:23896"/>
        <dbReference type="ChEBI" id="CHEBI:17117"/>
        <dbReference type="ChEBI" id="CHEBI:29071"/>
        <dbReference type="EC" id="5.3.1.17"/>
    </reaction>
</comment>
<dbReference type="Pfam" id="PF04962">
    <property type="entry name" value="KduI"/>
    <property type="match status" value="1"/>
</dbReference>
<keyword evidence="6 7" id="KW-0413">Isomerase</keyword>
<dbReference type="GO" id="GO:0008270">
    <property type="term" value="F:zinc ion binding"/>
    <property type="evidence" value="ECO:0007669"/>
    <property type="project" value="UniProtKB-UniRule"/>
</dbReference>
<comment type="function">
    <text evidence="7">Catalyzes the isomerization of 5-dehydro-4-deoxy-D-glucuronate to 3-deoxy-D-glycero-2,5-hexodiulosonate.</text>
</comment>
<dbReference type="GO" id="GO:0042840">
    <property type="term" value="P:D-glucuronate catabolic process"/>
    <property type="evidence" value="ECO:0007669"/>
    <property type="project" value="TreeGrafter"/>
</dbReference>
<keyword evidence="4 7" id="KW-0479">Metal-binding</keyword>
<dbReference type="OrthoDB" id="9770644at2"/>